<dbReference type="STRING" id="1817867.A3F83_10695"/>
<feature type="domain" description="SIS" evidence="1">
    <location>
        <begin position="36"/>
        <end position="210"/>
    </location>
</feature>
<evidence type="ECO:0000313" key="3">
    <source>
        <dbReference type="Proteomes" id="UP000179129"/>
    </source>
</evidence>
<keyword evidence="2" id="KW-0413">Isomerase</keyword>
<evidence type="ECO:0000259" key="1">
    <source>
        <dbReference type="PROSITE" id="PS51464"/>
    </source>
</evidence>
<comment type="caution">
    <text evidence="2">The sequence shown here is derived from an EMBL/GenBank/DDBJ whole genome shotgun (WGS) entry which is preliminary data.</text>
</comment>
<reference evidence="2 3" key="1">
    <citation type="journal article" date="2016" name="Nat. Commun.">
        <title>Thousands of microbial genomes shed light on interconnected biogeochemical processes in an aquifer system.</title>
        <authorList>
            <person name="Anantharaman K."/>
            <person name="Brown C.T."/>
            <person name="Hug L.A."/>
            <person name="Sharon I."/>
            <person name="Castelle C.J."/>
            <person name="Probst A.J."/>
            <person name="Thomas B.C."/>
            <person name="Singh A."/>
            <person name="Wilkins M.J."/>
            <person name="Karaoz U."/>
            <person name="Brodie E.L."/>
            <person name="Williams K.H."/>
            <person name="Hubbard S.S."/>
            <person name="Banfield J.F."/>
        </authorList>
    </citation>
    <scope>NUCLEOTIDE SEQUENCE [LARGE SCALE GENOMIC DNA]</scope>
</reference>
<dbReference type="InterPro" id="IPR046348">
    <property type="entry name" value="SIS_dom_sf"/>
</dbReference>
<dbReference type="PANTHER" id="PTHR30390">
    <property type="entry name" value="SEDOHEPTULOSE 7-PHOSPHATE ISOMERASE / DNAA INITIATOR-ASSOCIATING FACTOR FOR REPLICATION INITIATION"/>
    <property type="match status" value="1"/>
</dbReference>
<evidence type="ECO:0000313" key="2">
    <source>
        <dbReference type="EMBL" id="OGG04737.1"/>
    </source>
</evidence>
<dbReference type="InterPro" id="IPR050099">
    <property type="entry name" value="SIS_GmhA/DiaA_subfam"/>
</dbReference>
<dbReference type="InterPro" id="IPR035461">
    <property type="entry name" value="GmhA/DiaA"/>
</dbReference>
<dbReference type="GO" id="GO:0097367">
    <property type="term" value="F:carbohydrate derivative binding"/>
    <property type="evidence" value="ECO:0007669"/>
    <property type="project" value="InterPro"/>
</dbReference>
<dbReference type="Gene3D" id="3.40.50.10490">
    <property type="entry name" value="Glucose-6-phosphate isomerase like protein, domain 1"/>
    <property type="match status" value="1"/>
</dbReference>
<dbReference type="AlphaFoldDB" id="A0A1F5YXP1"/>
<dbReference type="PROSITE" id="PS51464">
    <property type="entry name" value="SIS"/>
    <property type="match status" value="1"/>
</dbReference>
<dbReference type="EMBL" id="MFIX01000093">
    <property type="protein sequence ID" value="OGG04737.1"/>
    <property type="molecule type" value="Genomic_DNA"/>
</dbReference>
<gene>
    <name evidence="2" type="ORF">A3F83_10695</name>
</gene>
<name>A0A1F5YXP1_9BACT</name>
<accession>A0A1F5YXP1</accession>
<dbReference type="Proteomes" id="UP000179129">
    <property type="component" value="Unassembled WGS sequence"/>
</dbReference>
<dbReference type="GO" id="GO:1901135">
    <property type="term" value="P:carbohydrate derivative metabolic process"/>
    <property type="evidence" value="ECO:0007669"/>
    <property type="project" value="InterPro"/>
</dbReference>
<protein>
    <submittedName>
        <fullName evidence="2">Phosphoheptose isomerase</fullName>
    </submittedName>
</protein>
<proteinExistence type="predicted"/>
<dbReference type="GO" id="GO:0016853">
    <property type="term" value="F:isomerase activity"/>
    <property type="evidence" value="ECO:0007669"/>
    <property type="project" value="UniProtKB-KW"/>
</dbReference>
<organism evidence="2 3">
    <name type="scientific">Candidatus Glassbacteria bacterium RIFCSPLOWO2_12_FULL_58_11</name>
    <dbReference type="NCBI Taxonomy" id="1817867"/>
    <lineage>
        <taxon>Bacteria</taxon>
        <taxon>Candidatus Glassiibacteriota</taxon>
    </lineage>
</organism>
<dbReference type="InterPro" id="IPR001347">
    <property type="entry name" value="SIS_dom"/>
</dbReference>
<dbReference type="CDD" id="cd05006">
    <property type="entry name" value="SIS_GmhA"/>
    <property type="match status" value="1"/>
</dbReference>
<sequence>MGEGTLKLTNHLDDLIQQFPALESCRKDIESAFVALARCFRRGKKILLCGNGGSAADCEHWSAELTKGFQNRRPLSAQWREKLGAELGGKLQGALPAIPLPSLMCLSTAFANDVDPEMVFAQGVWALGAEGDLLVGISTSGNSTNVLLAAEVARAKGLATIGLTGESGGKLAGLVQTCIRAPETEVHRVQQYHLPIYHCLCLMLEAEFFS</sequence>
<dbReference type="SUPFAM" id="SSF53697">
    <property type="entry name" value="SIS domain"/>
    <property type="match status" value="1"/>
</dbReference>
<dbReference type="Pfam" id="PF13580">
    <property type="entry name" value="SIS_2"/>
    <property type="match status" value="2"/>
</dbReference>